<evidence type="ECO:0000313" key="1">
    <source>
        <dbReference type="EMBL" id="CAL1686793.1"/>
    </source>
</evidence>
<name>A0AAV2P4D1_9HYME</name>
<gene>
    <name evidence="1" type="ORF">LPLAT_LOCUS12118</name>
</gene>
<keyword evidence="2" id="KW-1185">Reference proteome</keyword>
<dbReference type="Proteomes" id="UP001497644">
    <property type="component" value="Chromosome 7"/>
</dbReference>
<dbReference type="AlphaFoldDB" id="A0AAV2P4D1"/>
<organism evidence="1 2">
    <name type="scientific">Lasius platythorax</name>
    <dbReference type="NCBI Taxonomy" id="488582"/>
    <lineage>
        <taxon>Eukaryota</taxon>
        <taxon>Metazoa</taxon>
        <taxon>Ecdysozoa</taxon>
        <taxon>Arthropoda</taxon>
        <taxon>Hexapoda</taxon>
        <taxon>Insecta</taxon>
        <taxon>Pterygota</taxon>
        <taxon>Neoptera</taxon>
        <taxon>Endopterygota</taxon>
        <taxon>Hymenoptera</taxon>
        <taxon>Apocrita</taxon>
        <taxon>Aculeata</taxon>
        <taxon>Formicoidea</taxon>
        <taxon>Formicidae</taxon>
        <taxon>Formicinae</taxon>
        <taxon>Lasius</taxon>
        <taxon>Lasius</taxon>
    </lineage>
</organism>
<protein>
    <submittedName>
        <fullName evidence="1">Uncharacterized protein</fullName>
    </submittedName>
</protein>
<accession>A0AAV2P4D1</accession>
<proteinExistence type="predicted"/>
<reference evidence="1" key="1">
    <citation type="submission" date="2024-04" db="EMBL/GenBank/DDBJ databases">
        <authorList>
            <consortium name="Molecular Ecology Group"/>
        </authorList>
    </citation>
    <scope>NUCLEOTIDE SEQUENCE</scope>
</reference>
<evidence type="ECO:0000313" key="2">
    <source>
        <dbReference type="Proteomes" id="UP001497644"/>
    </source>
</evidence>
<sequence>MYRSAFPIAQWPSHRFMTRTHVQSIVVLGKRVLSDTRIREYRSCFEHSMETNVLSPGLEVNFATSTIFTAKICPV</sequence>
<dbReference type="EMBL" id="OZ034830">
    <property type="protein sequence ID" value="CAL1686793.1"/>
    <property type="molecule type" value="Genomic_DNA"/>
</dbReference>